<name>A0A0B0N6X6_GOSAR</name>
<protein>
    <submittedName>
        <fullName evidence="2">Centlein</fullName>
    </submittedName>
</protein>
<dbReference type="AlphaFoldDB" id="A0A0B0N6X6"/>
<proteinExistence type="predicted"/>
<evidence type="ECO:0000313" key="3">
    <source>
        <dbReference type="Proteomes" id="UP000032142"/>
    </source>
</evidence>
<dbReference type="EMBL" id="JRRC01497918">
    <property type="protein sequence ID" value="KHG08437.1"/>
    <property type="molecule type" value="Genomic_DNA"/>
</dbReference>
<dbReference type="Proteomes" id="UP000032142">
    <property type="component" value="Unassembled WGS sequence"/>
</dbReference>
<reference evidence="3" key="1">
    <citation type="submission" date="2014-09" db="EMBL/GenBank/DDBJ databases">
        <authorList>
            <person name="Mudge J."/>
            <person name="Ramaraj T."/>
            <person name="Lindquist I.E."/>
            <person name="Bharti A.K."/>
            <person name="Sundararajan A."/>
            <person name="Cameron C.T."/>
            <person name="Woodward J.E."/>
            <person name="May G.D."/>
            <person name="Brubaker C."/>
            <person name="Broadhvest J."/>
            <person name="Wilkins T.A."/>
        </authorList>
    </citation>
    <scope>NUCLEOTIDE SEQUENCE</scope>
    <source>
        <strain evidence="3">cv. AKA8401</strain>
    </source>
</reference>
<keyword evidence="3" id="KW-1185">Reference proteome</keyword>
<feature type="chain" id="PRO_5002076622" evidence="1">
    <location>
        <begin position="20"/>
        <end position="95"/>
    </location>
</feature>
<evidence type="ECO:0000313" key="2">
    <source>
        <dbReference type="EMBL" id="KHG08437.1"/>
    </source>
</evidence>
<gene>
    <name evidence="2" type="ORF">F383_35441</name>
</gene>
<accession>A0A0B0N6X6</accession>
<comment type="caution">
    <text evidence="2">The sequence shown here is derived from an EMBL/GenBank/DDBJ whole genome shotgun (WGS) entry which is preliminary data.</text>
</comment>
<organism evidence="2 3">
    <name type="scientific">Gossypium arboreum</name>
    <name type="common">Tree cotton</name>
    <name type="synonym">Gossypium nanking</name>
    <dbReference type="NCBI Taxonomy" id="29729"/>
    <lineage>
        <taxon>Eukaryota</taxon>
        <taxon>Viridiplantae</taxon>
        <taxon>Streptophyta</taxon>
        <taxon>Embryophyta</taxon>
        <taxon>Tracheophyta</taxon>
        <taxon>Spermatophyta</taxon>
        <taxon>Magnoliopsida</taxon>
        <taxon>eudicotyledons</taxon>
        <taxon>Gunneridae</taxon>
        <taxon>Pentapetalae</taxon>
        <taxon>rosids</taxon>
        <taxon>malvids</taxon>
        <taxon>Malvales</taxon>
        <taxon>Malvaceae</taxon>
        <taxon>Malvoideae</taxon>
        <taxon>Gossypium</taxon>
    </lineage>
</organism>
<evidence type="ECO:0000256" key="1">
    <source>
        <dbReference type="SAM" id="SignalP"/>
    </source>
</evidence>
<feature type="signal peptide" evidence="1">
    <location>
        <begin position="1"/>
        <end position="19"/>
    </location>
</feature>
<keyword evidence="1" id="KW-0732">Signal</keyword>
<sequence>MANFKYFSICLILLCIIFAENLDLYECKSRKLVGTENDMDWFEKNGKKIESDAITLSPCHRLLCNGLHNCYCCIAKPDLGCFNVQADCEKICPYQ</sequence>